<sequence>MSVGNLVSWCSVRPRGGTVAAAGRGQSKGAGRAAATSPRTSSAPLTREERRRAPAYGREGEERRCAWVGGRREGERGATARGDWRGERRAAAGGRGSAAHMSRRVGGRGAAACAAPVERAANRRVEEEQRFTGLCALVTPPTACCRSILPR</sequence>
<evidence type="ECO:0000256" key="1">
    <source>
        <dbReference type="SAM" id="MobiDB-lite"/>
    </source>
</evidence>
<reference evidence="3" key="1">
    <citation type="journal article" date="2005" name="Nature">
        <title>The map-based sequence of the rice genome.</title>
        <authorList>
            <consortium name="International rice genome sequencing project (IRGSP)"/>
            <person name="Matsumoto T."/>
            <person name="Wu J."/>
            <person name="Kanamori H."/>
            <person name="Katayose Y."/>
            <person name="Fujisawa M."/>
            <person name="Namiki N."/>
            <person name="Mizuno H."/>
            <person name="Yamamoto K."/>
            <person name="Antonio B.A."/>
            <person name="Baba T."/>
            <person name="Sakata K."/>
            <person name="Nagamura Y."/>
            <person name="Aoki H."/>
            <person name="Arikawa K."/>
            <person name="Arita K."/>
            <person name="Bito T."/>
            <person name="Chiden Y."/>
            <person name="Fujitsuka N."/>
            <person name="Fukunaka R."/>
            <person name="Hamada M."/>
            <person name="Harada C."/>
            <person name="Hayashi A."/>
            <person name="Hijishita S."/>
            <person name="Honda M."/>
            <person name="Hosokawa S."/>
            <person name="Ichikawa Y."/>
            <person name="Idonuma A."/>
            <person name="Iijima M."/>
            <person name="Ikeda M."/>
            <person name="Ikeno M."/>
            <person name="Ito K."/>
            <person name="Ito S."/>
            <person name="Ito T."/>
            <person name="Ito Y."/>
            <person name="Ito Y."/>
            <person name="Iwabuchi A."/>
            <person name="Kamiya K."/>
            <person name="Karasawa W."/>
            <person name="Kurita K."/>
            <person name="Katagiri S."/>
            <person name="Kikuta A."/>
            <person name="Kobayashi H."/>
            <person name="Kobayashi N."/>
            <person name="Machita K."/>
            <person name="Maehara T."/>
            <person name="Masukawa M."/>
            <person name="Mizubayashi T."/>
            <person name="Mukai Y."/>
            <person name="Nagasaki H."/>
            <person name="Nagata Y."/>
            <person name="Naito S."/>
            <person name="Nakashima M."/>
            <person name="Nakama Y."/>
            <person name="Nakamichi Y."/>
            <person name="Nakamura M."/>
            <person name="Meguro A."/>
            <person name="Negishi M."/>
            <person name="Ohta I."/>
            <person name="Ohta T."/>
            <person name="Okamoto M."/>
            <person name="Ono N."/>
            <person name="Saji S."/>
            <person name="Sakaguchi M."/>
            <person name="Sakai K."/>
            <person name="Shibata M."/>
            <person name="Shimokawa T."/>
            <person name="Song J."/>
            <person name="Takazaki Y."/>
            <person name="Terasawa K."/>
            <person name="Tsugane M."/>
            <person name="Tsuji K."/>
            <person name="Ueda S."/>
            <person name="Waki K."/>
            <person name="Yamagata H."/>
            <person name="Yamamoto M."/>
            <person name="Yamamoto S."/>
            <person name="Yamane H."/>
            <person name="Yoshiki S."/>
            <person name="Yoshihara R."/>
            <person name="Yukawa K."/>
            <person name="Zhong H."/>
            <person name="Yano M."/>
            <person name="Yuan Q."/>
            <person name="Ouyang S."/>
            <person name="Liu J."/>
            <person name="Jones K.M."/>
            <person name="Gansberger K."/>
            <person name="Moffat K."/>
            <person name="Hill J."/>
            <person name="Bera J."/>
            <person name="Fadrosh D."/>
            <person name="Jin S."/>
            <person name="Johri S."/>
            <person name="Kim M."/>
            <person name="Overton L."/>
            <person name="Reardon M."/>
            <person name="Tsitrin T."/>
            <person name="Vuong H."/>
            <person name="Weaver B."/>
            <person name="Ciecko A."/>
            <person name="Tallon L."/>
            <person name="Jackson J."/>
            <person name="Pai G."/>
            <person name="Aken S.V."/>
            <person name="Utterback T."/>
            <person name="Reidmuller S."/>
            <person name="Feldblyum T."/>
            <person name="Hsiao J."/>
            <person name="Zismann V."/>
            <person name="Iobst S."/>
            <person name="de Vazeille A.R."/>
            <person name="Buell C.R."/>
            <person name="Ying K."/>
            <person name="Li Y."/>
            <person name="Lu T."/>
            <person name="Huang Y."/>
            <person name="Zhao Q."/>
            <person name="Feng Q."/>
            <person name="Zhang L."/>
            <person name="Zhu J."/>
            <person name="Weng Q."/>
            <person name="Mu J."/>
            <person name="Lu Y."/>
            <person name="Fan D."/>
            <person name="Liu Y."/>
            <person name="Guan J."/>
            <person name="Zhang Y."/>
            <person name="Yu S."/>
            <person name="Liu X."/>
            <person name="Zhang Y."/>
            <person name="Hong G."/>
            <person name="Han B."/>
            <person name="Choisne N."/>
            <person name="Demange N."/>
            <person name="Orjeda G."/>
            <person name="Samain S."/>
            <person name="Cattolico L."/>
            <person name="Pelletier E."/>
            <person name="Couloux A."/>
            <person name="Segurens B."/>
            <person name="Wincker P."/>
            <person name="D'Hont A."/>
            <person name="Scarpelli C."/>
            <person name="Weissenbach J."/>
            <person name="Salanoubat M."/>
            <person name="Quetier F."/>
            <person name="Yu Y."/>
            <person name="Kim H.R."/>
            <person name="Rambo T."/>
            <person name="Currie J."/>
            <person name="Collura K."/>
            <person name="Luo M."/>
            <person name="Yang T."/>
            <person name="Ammiraju J.S.S."/>
            <person name="Engler F."/>
            <person name="Soderlund C."/>
            <person name="Wing R.A."/>
            <person name="Palmer L.E."/>
            <person name="de la Bastide M."/>
            <person name="Spiegel L."/>
            <person name="Nascimento L."/>
            <person name="Zutavern T."/>
            <person name="O'Shaughnessy A."/>
            <person name="Dike S."/>
            <person name="Dedhia N."/>
            <person name="Preston R."/>
            <person name="Balija V."/>
            <person name="McCombie W.R."/>
            <person name="Chow T."/>
            <person name="Chen H."/>
            <person name="Chung M."/>
            <person name="Chen C."/>
            <person name="Shaw J."/>
            <person name="Wu H."/>
            <person name="Hsiao K."/>
            <person name="Chao Y."/>
            <person name="Chu M."/>
            <person name="Cheng C."/>
            <person name="Hour A."/>
            <person name="Lee P."/>
            <person name="Lin S."/>
            <person name="Lin Y."/>
            <person name="Liou J."/>
            <person name="Liu S."/>
            <person name="Hsing Y."/>
            <person name="Raghuvanshi S."/>
            <person name="Mohanty A."/>
            <person name="Bharti A.K."/>
            <person name="Gaur A."/>
            <person name="Gupta V."/>
            <person name="Kumar D."/>
            <person name="Ravi V."/>
            <person name="Vij S."/>
            <person name="Kapur A."/>
            <person name="Khurana P."/>
            <person name="Khurana P."/>
            <person name="Khurana J.P."/>
            <person name="Tyagi A.K."/>
            <person name="Gaikwad K."/>
            <person name="Singh A."/>
            <person name="Dalal V."/>
            <person name="Srivastava S."/>
            <person name="Dixit A."/>
            <person name="Pal A.K."/>
            <person name="Ghazi I.A."/>
            <person name="Yadav M."/>
            <person name="Pandit A."/>
            <person name="Bhargava A."/>
            <person name="Sureshbabu K."/>
            <person name="Batra K."/>
            <person name="Sharma T.R."/>
            <person name="Mohapatra T."/>
            <person name="Singh N.K."/>
            <person name="Messing J."/>
            <person name="Nelson A.B."/>
            <person name="Fuks G."/>
            <person name="Kavchok S."/>
            <person name="Keizer G."/>
            <person name="Linton E."/>
            <person name="Llaca V."/>
            <person name="Song R."/>
            <person name="Tanyolac B."/>
            <person name="Young S."/>
            <person name="Ho-Il K."/>
            <person name="Hahn J.H."/>
            <person name="Sangsakoo G."/>
            <person name="Vanavichit A."/>
            <person name="de Mattos Luiz.A.T."/>
            <person name="Zimmer P.D."/>
            <person name="Malone G."/>
            <person name="Dellagostin O."/>
            <person name="de Oliveira A.C."/>
            <person name="Bevan M."/>
            <person name="Bancroft I."/>
            <person name="Minx P."/>
            <person name="Cordum H."/>
            <person name="Wilson R."/>
            <person name="Cheng Z."/>
            <person name="Jin W."/>
            <person name="Jiang J."/>
            <person name="Leong S.A."/>
            <person name="Iwama H."/>
            <person name="Gojobori T."/>
            <person name="Itoh T."/>
            <person name="Niimura Y."/>
            <person name="Fujii Y."/>
            <person name="Habara T."/>
            <person name="Sakai H."/>
            <person name="Sato Y."/>
            <person name="Wilson G."/>
            <person name="Kumar K."/>
            <person name="McCouch S."/>
            <person name="Juretic N."/>
            <person name="Hoen D."/>
            <person name="Wright S."/>
            <person name="Bruskiewich R."/>
            <person name="Bureau T."/>
            <person name="Miyao A."/>
            <person name="Hirochika H."/>
            <person name="Nishikawa T."/>
            <person name="Kadowaki K."/>
            <person name="Sugiura M."/>
            <person name="Burr B."/>
            <person name="Sasaki T."/>
        </authorList>
    </citation>
    <scope>NUCLEOTIDE SEQUENCE [LARGE SCALE GENOMIC DNA]</scope>
    <source>
        <strain evidence="3">cv. Nipponbare</strain>
    </source>
</reference>
<reference evidence="3" key="2">
    <citation type="journal article" date="2008" name="Nucleic Acids Res.">
        <title>The rice annotation project database (RAP-DB): 2008 update.</title>
        <authorList>
            <consortium name="The rice annotation project (RAP)"/>
        </authorList>
    </citation>
    <scope>GENOME REANNOTATION</scope>
    <source>
        <strain evidence="3">cv. Nipponbare</strain>
    </source>
</reference>
<dbReference type="AlphaFoldDB" id="Q6ZHN9"/>
<feature type="region of interest" description="Disordered" evidence="1">
    <location>
        <begin position="17"/>
        <end position="103"/>
    </location>
</feature>
<proteinExistence type="predicted"/>
<dbReference type="Proteomes" id="UP000000763">
    <property type="component" value="Chromosome 2"/>
</dbReference>
<protein>
    <submittedName>
        <fullName evidence="2">Uncharacterized protein</fullName>
    </submittedName>
</protein>
<name>Q6ZHN9_ORYSJ</name>
<evidence type="ECO:0000313" key="2">
    <source>
        <dbReference type="EMBL" id="BAD09175.1"/>
    </source>
</evidence>
<feature type="compositionally biased region" description="Basic and acidic residues" evidence="1">
    <location>
        <begin position="46"/>
        <end position="90"/>
    </location>
</feature>
<evidence type="ECO:0000313" key="3">
    <source>
        <dbReference type="Proteomes" id="UP000000763"/>
    </source>
</evidence>
<feature type="compositionally biased region" description="Low complexity" evidence="1">
    <location>
        <begin position="29"/>
        <end position="44"/>
    </location>
</feature>
<organism evidence="2 3">
    <name type="scientific">Oryza sativa subsp. japonica</name>
    <name type="common">Rice</name>
    <dbReference type="NCBI Taxonomy" id="39947"/>
    <lineage>
        <taxon>Eukaryota</taxon>
        <taxon>Viridiplantae</taxon>
        <taxon>Streptophyta</taxon>
        <taxon>Embryophyta</taxon>
        <taxon>Tracheophyta</taxon>
        <taxon>Spermatophyta</taxon>
        <taxon>Magnoliopsida</taxon>
        <taxon>Liliopsida</taxon>
        <taxon>Poales</taxon>
        <taxon>Poaceae</taxon>
        <taxon>BOP clade</taxon>
        <taxon>Oryzoideae</taxon>
        <taxon>Oryzeae</taxon>
        <taxon>Oryzinae</taxon>
        <taxon>Oryza</taxon>
        <taxon>Oryza sativa</taxon>
    </lineage>
</organism>
<gene>
    <name evidence="2" type="primary">OJ1191_G08.26</name>
</gene>
<accession>Q6ZHN9</accession>
<dbReference type="EMBL" id="AP004047">
    <property type="protein sequence ID" value="BAD09175.1"/>
    <property type="molecule type" value="Genomic_DNA"/>
</dbReference>